<dbReference type="Pfam" id="PF05368">
    <property type="entry name" value="NmrA"/>
    <property type="match status" value="1"/>
</dbReference>
<evidence type="ECO:0000313" key="3">
    <source>
        <dbReference type="Proteomes" id="UP000553963"/>
    </source>
</evidence>
<dbReference type="PANTHER" id="PTHR43162:SF1">
    <property type="entry name" value="PRESTALK A DIFFERENTIATION PROTEIN A"/>
    <property type="match status" value="1"/>
</dbReference>
<dbReference type="InterPro" id="IPR036291">
    <property type="entry name" value="NAD(P)-bd_dom_sf"/>
</dbReference>
<accession>A0A840AMC6</accession>
<feature type="domain" description="NmrA-like" evidence="1">
    <location>
        <begin position="6"/>
        <end position="218"/>
    </location>
</feature>
<sequence>MMSSSRKTTLVLGGTGRSGALIAQTLARHGLDARRAARHGGDVVFDWDNQSTYGPALEGADCVYLVTPVMRTRFAGQVATFLDLAEQRGVRHVTYLSAYGSDRAPPEIDIYAAERELAGRTALGHSILRPAWVMQNFADQHLPLIGDTFTVPTGGGAEAYVDAADIAAVAVETLVDPDAHAGAHYAPTGPHALTMDQVVDIVSRAVGRPIASNDVDPEHWIGSAVEAGFVPADYAVMLRWLTSSIISGNGARPNTDVERVTGRPATSFEVFARRHAAAWALRSVA</sequence>
<keyword evidence="3" id="KW-1185">Reference proteome</keyword>
<dbReference type="Proteomes" id="UP000553963">
    <property type="component" value="Unassembled WGS sequence"/>
</dbReference>
<gene>
    <name evidence="2" type="ORF">GGR25_001226</name>
</gene>
<dbReference type="AlphaFoldDB" id="A0A840AMC6"/>
<dbReference type="RefSeq" id="WP_210299835.1">
    <property type="nucleotide sequence ID" value="NZ_JACIDS010000002.1"/>
</dbReference>
<dbReference type="PANTHER" id="PTHR43162">
    <property type="match status" value="1"/>
</dbReference>
<dbReference type="Gene3D" id="3.40.50.720">
    <property type="entry name" value="NAD(P)-binding Rossmann-like Domain"/>
    <property type="match status" value="1"/>
</dbReference>
<proteinExistence type="predicted"/>
<reference evidence="2 3" key="1">
    <citation type="submission" date="2020-08" db="EMBL/GenBank/DDBJ databases">
        <title>Genomic Encyclopedia of Type Strains, Phase IV (KMG-IV): sequencing the most valuable type-strain genomes for metagenomic binning, comparative biology and taxonomic classification.</title>
        <authorList>
            <person name="Goeker M."/>
        </authorList>
    </citation>
    <scope>NUCLEOTIDE SEQUENCE [LARGE SCALE GENOMIC DNA]</scope>
    <source>
        <strain evidence="2 3">DSM 25966</strain>
    </source>
</reference>
<evidence type="ECO:0000259" key="1">
    <source>
        <dbReference type="Pfam" id="PF05368"/>
    </source>
</evidence>
<organism evidence="2 3">
    <name type="scientific">Kaistia hirudinis</name>
    <dbReference type="NCBI Taxonomy" id="1293440"/>
    <lineage>
        <taxon>Bacteria</taxon>
        <taxon>Pseudomonadati</taxon>
        <taxon>Pseudomonadota</taxon>
        <taxon>Alphaproteobacteria</taxon>
        <taxon>Hyphomicrobiales</taxon>
        <taxon>Kaistiaceae</taxon>
        <taxon>Kaistia</taxon>
    </lineage>
</organism>
<name>A0A840AMC6_9HYPH</name>
<comment type="caution">
    <text evidence="2">The sequence shown here is derived from an EMBL/GenBank/DDBJ whole genome shotgun (WGS) entry which is preliminary data.</text>
</comment>
<dbReference type="InterPro" id="IPR008030">
    <property type="entry name" value="NmrA-like"/>
</dbReference>
<dbReference type="SUPFAM" id="SSF51735">
    <property type="entry name" value="NAD(P)-binding Rossmann-fold domains"/>
    <property type="match status" value="1"/>
</dbReference>
<dbReference type="EMBL" id="JACIDS010000002">
    <property type="protein sequence ID" value="MBB3930187.1"/>
    <property type="molecule type" value="Genomic_DNA"/>
</dbReference>
<dbReference type="Gene3D" id="3.90.25.10">
    <property type="entry name" value="UDP-galactose 4-epimerase, domain 1"/>
    <property type="match status" value="1"/>
</dbReference>
<protein>
    <submittedName>
        <fullName evidence="2">Uncharacterized protein YbjT (DUF2867 family)</fullName>
    </submittedName>
</protein>
<evidence type="ECO:0000313" key="2">
    <source>
        <dbReference type="EMBL" id="MBB3930187.1"/>
    </source>
</evidence>
<dbReference type="InterPro" id="IPR051604">
    <property type="entry name" value="Ergot_Alk_Oxidoreductase"/>
</dbReference>